<gene>
    <name evidence="1" type="ORF">FD02_GL000616</name>
</gene>
<keyword evidence="2" id="KW-1185">Reference proteome</keyword>
<sequence>MAKEMLITDLKASAQTAALDGFVKFYLQKFRDGELDVIVQIDAAGHVADINQWLYDNQPLSLEEQAAGLLSLRRENLIALLTTLGATFNASGVPTQSWQEWYNAAVAKIPQGR</sequence>
<dbReference type="RefSeq" id="WP_054722247.1">
    <property type="nucleotide sequence ID" value="NZ_AZDJ01000032.1"/>
</dbReference>
<name>A0A0R1JQR2_9LACO</name>
<dbReference type="AlphaFoldDB" id="A0A0R1JQR2"/>
<protein>
    <submittedName>
        <fullName evidence="1">Uncharacterized protein</fullName>
    </submittedName>
</protein>
<accession>A0A0R1JQR2</accession>
<evidence type="ECO:0000313" key="2">
    <source>
        <dbReference type="Proteomes" id="UP000051804"/>
    </source>
</evidence>
<proteinExistence type="predicted"/>
<dbReference type="OrthoDB" id="2301346at2"/>
<dbReference type="STRING" id="1291734.FD02_GL000616"/>
<reference evidence="1 2" key="1">
    <citation type="journal article" date="2015" name="Genome Announc.">
        <title>Expanding the biotechnology potential of lactobacilli through comparative genomics of 213 strains and associated genera.</title>
        <authorList>
            <person name="Sun Z."/>
            <person name="Harris H.M."/>
            <person name="McCann A."/>
            <person name="Guo C."/>
            <person name="Argimon S."/>
            <person name="Zhang W."/>
            <person name="Yang X."/>
            <person name="Jeffery I.B."/>
            <person name="Cooney J.C."/>
            <person name="Kagawa T.F."/>
            <person name="Liu W."/>
            <person name="Song Y."/>
            <person name="Salvetti E."/>
            <person name="Wrobel A."/>
            <person name="Rasinkangas P."/>
            <person name="Parkhill J."/>
            <person name="Rea M.C."/>
            <person name="O'Sullivan O."/>
            <person name="Ritari J."/>
            <person name="Douillard F.P."/>
            <person name="Paul Ross R."/>
            <person name="Yang R."/>
            <person name="Briner A.E."/>
            <person name="Felis G.E."/>
            <person name="de Vos W.M."/>
            <person name="Barrangou R."/>
            <person name="Klaenhammer T.R."/>
            <person name="Caufield P.W."/>
            <person name="Cui Y."/>
            <person name="Zhang H."/>
            <person name="O'Toole P.W."/>
        </authorList>
    </citation>
    <scope>NUCLEOTIDE SEQUENCE [LARGE SCALE GENOMIC DNA]</scope>
    <source>
        <strain evidence="1 2">JCM 17158</strain>
    </source>
</reference>
<dbReference type="Proteomes" id="UP000051804">
    <property type="component" value="Unassembled WGS sequence"/>
</dbReference>
<comment type="caution">
    <text evidence="1">The sequence shown here is derived from an EMBL/GenBank/DDBJ whole genome shotgun (WGS) entry which is preliminary data.</text>
</comment>
<dbReference type="EMBL" id="AZDJ01000032">
    <property type="protein sequence ID" value="KRK70545.1"/>
    <property type="molecule type" value="Genomic_DNA"/>
</dbReference>
<dbReference type="PATRIC" id="fig|1291734.4.peg.633"/>
<organism evidence="1 2">
    <name type="scientific">Lacticaseibacillus nasuensis JCM 17158</name>
    <dbReference type="NCBI Taxonomy" id="1291734"/>
    <lineage>
        <taxon>Bacteria</taxon>
        <taxon>Bacillati</taxon>
        <taxon>Bacillota</taxon>
        <taxon>Bacilli</taxon>
        <taxon>Lactobacillales</taxon>
        <taxon>Lactobacillaceae</taxon>
        <taxon>Lacticaseibacillus</taxon>
    </lineage>
</organism>
<evidence type="ECO:0000313" key="1">
    <source>
        <dbReference type="EMBL" id="KRK70545.1"/>
    </source>
</evidence>